<protein>
    <submittedName>
        <fullName evidence="10">Two component transcriptional regulator, winged helix family</fullName>
    </submittedName>
</protein>
<dbReference type="InterPro" id="IPR036388">
    <property type="entry name" value="WH-like_DNA-bd_sf"/>
</dbReference>
<evidence type="ECO:0000256" key="6">
    <source>
        <dbReference type="PROSITE-ProRule" id="PRU00169"/>
    </source>
</evidence>
<dbReference type="SMART" id="SM00448">
    <property type="entry name" value="REC"/>
    <property type="match status" value="1"/>
</dbReference>
<dbReference type="PROSITE" id="PS51755">
    <property type="entry name" value="OMPR_PHOB"/>
    <property type="match status" value="1"/>
</dbReference>
<dbReference type="Pfam" id="PF00072">
    <property type="entry name" value="Response_reg"/>
    <property type="match status" value="1"/>
</dbReference>
<accession>C7R669</accession>
<dbReference type="FunCoup" id="C7R669">
    <property type="interactions" value="161"/>
</dbReference>
<evidence type="ECO:0000256" key="3">
    <source>
        <dbReference type="ARBA" id="ARBA00023015"/>
    </source>
</evidence>
<organism evidence="10 11">
    <name type="scientific">Kangiella koreensis (strain DSM 16069 / JCM 12317 / KCTC 12182 / SW-125)</name>
    <dbReference type="NCBI Taxonomy" id="523791"/>
    <lineage>
        <taxon>Bacteria</taxon>
        <taxon>Pseudomonadati</taxon>
        <taxon>Pseudomonadota</taxon>
        <taxon>Gammaproteobacteria</taxon>
        <taxon>Kangiellales</taxon>
        <taxon>Kangiellaceae</taxon>
        <taxon>Kangiella</taxon>
    </lineage>
</organism>
<keyword evidence="11" id="KW-1185">Reference proteome</keyword>
<dbReference type="InterPro" id="IPR039420">
    <property type="entry name" value="WalR-like"/>
</dbReference>
<feature type="domain" description="Response regulatory" evidence="8">
    <location>
        <begin position="4"/>
        <end position="117"/>
    </location>
</feature>
<keyword evidence="3" id="KW-0805">Transcription regulation</keyword>
<dbReference type="eggNOG" id="COG0745">
    <property type="taxonomic scope" value="Bacteria"/>
</dbReference>
<dbReference type="InterPro" id="IPR001789">
    <property type="entry name" value="Sig_transdc_resp-reg_receiver"/>
</dbReference>
<name>C7R669_KANKD</name>
<dbReference type="STRING" id="523791.Kkor_0078"/>
<dbReference type="PANTHER" id="PTHR48111">
    <property type="entry name" value="REGULATOR OF RPOS"/>
    <property type="match status" value="1"/>
</dbReference>
<evidence type="ECO:0000313" key="10">
    <source>
        <dbReference type="EMBL" id="ACV25500.1"/>
    </source>
</evidence>
<dbReference type="PROSITE" id="PS50110">
    <property type="entry name" value="RESPONSE_REGULATORY"/>
    <property type="match status" value="1"/>
</dbReference>
<dbReference type="SUPFAM" id="SSF46894">
    <property type="entry name" value="C-terminal effector domain of the bipartite response regulators"/>
    <property type="match status" value="1"/>
</dbReference>
<dbReference type="InterPro" id="IPR016032">
    <property type="entry name" value="Sig_transdc_resp-reg_C-effctor"/>
</dbReference>
<dbReference type="SUPFAM" id="SSF52172">
    <property type="entry name" value="CheY-like"/>
    <property type="match status" value="1"/>
</dbReference>
<dbReference type="Gene3D" id="1.10.10.10">
    <property type="entry name" value="Winged helix-like DNA-binding domain superfamily/Winged helix DNA-binding domain"/>
    <property type="match status" value="1"/>
</dbReference>
<evidence type="ECO:0000256" key="7">
    <source>
        <dbReference type="PROSITE-ProRule" id="PRU01091"/>
    </source>
</evidence>
<dbReference type="SMART" id="SM00862">
    <property type="entry name" value="Trans_reg_C"/>
    <property type="match status" value="1"/>
</dbReference>
<dbReference type="FunFam" id="3.40.50.2300:FF:000001">
    <property type="entry name" value="DNA-binding response regulator PhoB"/>
    <property type="match status" value="1"/>
</dbReference>
<evidence type="ECO:0000313" key="11">
    <source>
        <dbReference type="Proteomes" id="UP000001231"/>
    </source>
</evidence>
<evidence type="ECO:0000256" key="4">
    <source>
        <dbReference type="ARBA" id="ARBA00023125"/>
    </source>
</evidence>
<gene>
    <name evidence="10" type="ordered locus">Kkor_0078</name>
</gene>
<dbReference type="Gene3D" id="6.10.250.690">
    <property type="match status" value="1"/>
</dbReference>
<dbReference type="InterPro" id="IPR001867">
    <property type="entry name" value="OmpR/PhoB-type_DNA-bd"/>
</dbReference>
<keyword evidence="1 6" id="KW-0597">Phosphoprotein</keyword>
<dbReference type="InParanoid" id="C7R669"/>
<keyword evidence="4 7" id="KW-0238">DNA-binding</keyword>
<dbReference type="KEGG" id="kko:Kkor_0078"/>
<dbReference type="InterPro" id="IPR011006">
    <property type="entry name" value="CheY-like_superfamily"/>
</dbReference>
<feature type="domain" description="OmpR/PhoB-type" evidence="9">
    <location>
        <begin position="121"/>
        <end position="220"/>
    </location>
</feature>
<proteinExistence type="predicted"/>
<dbReference type="GO" id="GO:0005829">
    <property type="term" value="C:cytosol"/>
    <property type="evidence" value="ECO:0007669"/>
    <property type="project" value="TreeGrafter"/>
</dbReference>
<dbReference type="PANTHER" id="PTHR48111:SF59">
    <property type="entry name" value="TRANSCRIPTIONAL REGULATORY PROTEIN BAER"/>
    <property type="match status" value="1"/>
</dbReference>
<dbReference type="GO" id="GO:0032993">
    <property type="term" value="C:protein-DNA complex"/>
    <property type="evidence" value="ECO:0007669"/>
    <property type="project" value="TreeGrafter"/>
</dbReference>
<dbReference type="GO" id="GO:0000976">
    <property type="term" value="F:transcription cis-regulatory region binding"/>
    <property type="evidence" value="ECO:0007669"/>
    <property type="project" value="TreeGrafter"/>
</dbReference>
<sequence>MSTPILIVEDEIKLAELMRDYLIRDGYEVEMLHRGDEVMPWLKNHQARLILLDLMLPGIDGLSLCREVRKNSNLPIIMATARVEEIDRLLGLSSGADDYICKPFSPREVCARVVAVLRRAEGTPALQDKLEIDEDKYQVRAGGQVLELTALEFRLITTLVKQPGRVFSRDQLMDAIYTDQRLVSERTIDSHVKKLRKKLELLPLTENPIRSIYGVGYKFD</sequence>
<keyword evidence="5" id="KW-0804">Transcription</keyword>
<dbReference type="RefSeq" id="WP_012800015.1">
    <property type="nucleotide sequence ID" value="NC_013166.1"/>
</dbReference>
<dbReference type="Proteomes" id="UP000001231">
    <property type="component" value="Chromosome"/>
</dbReference>
<evidence type="ECO:0000259" key="8">
    <source>
        <dbReference type="PROSITE" id="PS50110"/>
    </source>
</evidence>
<dbReference type="EMBL" id="CP001707">
    <property type="protein sequence ID" value="ACV25500.1"/>
    <property type="molecule type" value="Genomic_DNA"/>
</dbReference>
<dbReference type="AlphaFoldDB" id="C7R669"/>
<evidence type="ECO:0000256" key="5">
    <source>
        <dbReference type="ARBA" id="ARBA00023163"/>
    </source>
</evidence>
<keyword evidence="2" id="KW-0902">Two-component regulatory system</keyword>
<evidence type="ECO:0000259" key="9">
    <source>
        <dbReference type="PROSITE" id="PS51755"/>
    </source>
</evidence>
<dbReference type="HOGENOM" id="CLU_000445_30_4_6"/>
<evidence type="ECO:0000256" key="2">
    <source>
        <dbReference type="ARBA" id="ARBA00023012"/>
    </source>
</evidence>
<dbReference type="CDD" id="cd00383">
    <property type="entry name" value="trans_reg_C"/>
    <property type="match status" value="1"/>
</dbReference>
<reference evidence="10 11" key="1">
    <citation type="journal article" date="2009" name="Stand. Genomic Sci.">
        <title>Complete genome sequence of Kangiella koreensis type strain (SW-125).</title>
        <authorList>
            <person name="Han C."/>
            <person name="Sikorski J."/>
            <person name="Lapidus A."/>
            <person name="Nolan M."/>
            <person name="Glavina Del Rio T."/>
            <person name="Tice H."/>
            <person name="Cheng J.F."/>
            <person name="Lucas S."/>
            <person name="Chen F."/>
            <person name="Copeland A."/>
            <person name="Ivanova N."/>
            <person name="Mavromatis K."/>
            <person name="Ovchinnikova G."/>
            <person name="Pati A."/>
            <person name="Bruce D."/>
            <person name="Goodwin L."/>
            <person name="Pitluck S."/>
            <person name="Chen A."/>
            <person name="Palaniappan K."/>
            <person name="Land M."/>
            <person name="Hauser L."/>
            <person name="Chang Y.J."/>
            <person name="Jeffries C.D."/>
            <person name="Chain P."/>
            <person name="Saunders E."/>
            <person name="Brettin T."/>
            <person name="Goker M."/>
            <person name="Tindall B.J."/>
            <person name="Bristow J."/>
            <person name="Eisen J.A."/>
            <person name="Markowitz V."/>
            <person name="Hugenholtz P."/>
            <person name="Kyrpides N.C."/>
            <person name="Klenk H.P."/>
            <person name="Detter J.C."/>
        </authorList>
    </citation>
    <scope>NUCLEOTIDE SEQUENCE [LARGE SCALE GENOMIC DNA]</scope>
    <source>
        <strain evidence="11">DSM 16069 / KCTC 12182 / SW-125</strain>
    </source>
</reference>
<feature type="DNA-binding region" description="OmpR/PhoB-type" evidence="7">
    <location>
        <begin position="121"/>
        <end position="220"/>
    </location>
</feature>
<dbReference type="GO" id="GO:0000156">
    <property type="term" value="F:phosphorelay response regulator activity"/>
    <property type="evidence" value="ECO:0007669"/>
    <property type="project" value="TreeGrafter"/>
</dbReference>
<feature type="modified residue" description="4-aspartylphosphate" evidence="6">
    <location>
        <position position="53"/>
    </location>
</feature>
<dbReference type="Gene3D" id="3.40.50.2300">
    <property type="match status" value="1"/>
</dbReference>
<dbReference type="OrthoDB" id="9802426at2"/>
<evidence type="ECO:0000256" key="1">
    <source>
        <dbReference type="ARBA" id="ARBA00022553"/>
    </source>
</evidence>
<dbReference type="GO" id="GO:0006355">
    <property type="term" value="P:regulation of DNA-templated transcription"/>
    <property type="evidence" value="ECO:0007669"/>
    <property type="project" value="InterPro"/>
</dbReference>
<dbReference type="Pfam" id="PF00486">
    <property type="entry name" value="Trans_reg_C"/>
    <property type="match status" value="1"/>
</dbReference>